<dbReference type="PANTHER" id="PTHR31376:SF1">
    <property type="entry name" value="PURINE PERMEASE 2"/>
    <property type="match status" value="1"/>
</dbReference>
<keyword evidence="6" id="KW-0472">Membrane</keyword>
<evidence type="ECO:0000313" key="8">
    <source>
        <dbReference type="Proteomes" id="UP000541444"/>
    </source>
</evidence>
<accession>A0A7J7NIQ7</accession>
<dbReference type="GO" id="GO:0016020">
    <property type="term" value="C:membrane"/>
    <property type="evidence" value="ECO:0007669"/>
    <property type="project" value="UniProtKB-SubCell"/>
</dbReference>
<reference evidence="7 8" key="1">
    <citation type="journal article" date="2020" name="IScience">
        <title>Genome Sequencing of the Endangered Kingdonia uniflora (Circaeasteraceae, Ranunculales) Reveals Potential Mechanisms of Evolutionary Specialization.</title>
        <authorList>
            <person name="Sun Y."/>
            <person name="Deng T."/>
            <person name="Zhang A."/>
            <person name="Moore M.J."/>
            <person name="Landis J.B."/>
            <person name="Lin N."/>
            <person name="Zhang H."/>
            <person name="Zhang X."/>
            <person name="Huang J."/>
            <person name="Zhang X."/>
            <person name="Sun H."/>
            <person name="Wang H."/>
        </authorList>
    </citation>
    <scope>NUCLEOTIDE SEQUENCE [LARGE SCALE GENOMIC DNA]</scope>
    <source>
        <strain evidence="7">TB1705</strain>
        <tissue evidence="7">Leaf</tissue>
    </source>
</reference>
<comment type="similarity">
    <text evidence="2">Belongs to the purine permeases (TC 2.A.7.14) family.</text>
</comment>
<evidence type="ECO:0000256" key="5">
    <source>
        <dbReference type="ARBA" id="ARBA00022989"/>
    </source>
</evidence>
<evidence type="ECO:0000256" key="2">
    <source>
        <dbReference type="ARBA" id="ARBA00006213"/>
    </source>
</evidence>
<sequence length="63" mass="7227">MIAVYIPLTEVLAVIFYHEDFKAEKGITLALSIWGFISYFYGEFKQSKQENPALNPEHNDSTT</sequence>
<evidence type="ECO:0000256" key="1">
    <source>
        <dbReference type="ARBA" id="ARBA00004370"/>
    </source>
</evidence>
<evidence type="ECO:0000256" key="4">
    <source>
        <dbReference type="ARBA" id="ARBA00022692"/>
    </source>
</evidence>
<evidence type="ECO:0000313" key="7">
    <source>
        <dbReference type="EMBL" id="KAF6166788.1"/>
    </source>
</evidence>
<name>A0A7J7NIQ7_9MAGN</name>
<dbReference type="InterPro" id="IPR030182">
    <property type="entry name" value="PUP_plant"/>
</dbReference>
<comment type="caution">
    <text evidence="7">The sequence shown here is derived from an EMBL/GenBank/DDBJ whole genome shotgun (WGS) entry which is preliminary data.</text>
</comment>
<keyword evidence="8" id="KW-1185">Reference proteome</keyword>
<dbReference type="GO" id="GO:0005345">
    <property type="term" value="F:purine nucleobase transmembrane transporter activity"/>
    <property type="evidence" value="ECO:0007669"/>
    <property type="project" value="UniProtKB-ARBA"/>
</dbReference>
<protein>
    <submittedName>
        <fullName evidence="7">Uncharacterized protein</fullName>
    </submittedName>
</protein>
<dbReference type="Proteomes" id="UP000541444">
    <property type="component" value="Unassembled WGS sequence"/>
</dbReference>
<comment type="subcellular location">
    <subcellularLocation>
        <location evidence="1">Membrane</location>
    </subcellularLocation>
</comment>
<evidence type="ECO:0000256" key="3">
    <source>
        <dbReference type="ARBA" id="ARBA00022448"/>
    </source>
</evidence>
<gene>
    <name evidence="7" type="ORF">GIB67_005664</name>
</gene>
<keyword evidence="4" id="KW-0812">Transmembrane</keyword>
<dbReference type="EMBL" id="JACGCM010000779">
    <property type="protein sequence ID" value="KAF6166788.1"/>
    <property type="molecule type" value="Genomic_DNA"/>
</dbReference>
<proteinExistence type="inferred from homology"/>
<dbReference type="AlphaFoldDB" id="A0A7J7NIQ7"/>
<dbReference type="OrthoDB" id="1865379at2759"/>
<dbReference type="GO" id="GO:0015211">
    <property type="term" value="F:purine nucleoside transmembrane transporter activity"/>
    <property type="evidence" value="ECO:0007669"/>
    <property type="project" value="InterPro"/>
</dbReference>
<organism evidence="7 8">
    <name type="scientific">Kingdonia uniflora</name>
    <dbReference type="NCBI Taxonomy" id="39325"/>
    <lineage>
        <taxon>Eukaryota</taxon>
        <taxon>Viridiplantae</taxon>
        <taxon>Streptophyta</taxon>
        <taxon>Embryophyta</taxon>
        <taxon>Tracheophyta</taxon>
        <taxon>Spermatophyta</taxon>
        <taxon>Magnoliopsida</taxon>
        <taxon>Ranunculales</taxon>
        <taxon>Circaeasteraceae</taxon>
        <taxon>Kingdonia</taxon>
    </lineage>
</organism>
<dbReference type="Pfam" id="PF16913">
    <property type="entry name" value="PUNUT"/>
    <property type="match status" value="1"/>
</dbReference>
<evidence type="ECO:0000256" key="6">
    <source>
        <dbReference type="ARBA" id="ARBA00023136"/>
    </source>
</evidence>
<keyword evidence="5" id="KW-1133">Transmembrane helix</keyword>
<keyword evidence="3" id="KW-0813">Transport</keyword>
<dbReference type="PANTHER" id="PTHR31376">
    <property type="entry name" value="OS09G0467300 PROTEIN-RELATED"/>
    <property type="match status" value="1"/>
</dbReference>